<feature type="signal peptide" evidence="3">
    <location>
        <begin position="1"/>
        <end position="23"/>
    </location>
</feature>
<dbReference type="RefSeq" id="WP_104031363.1">
    <property type="nucleotide sequence ID" value="NZ_PRKQ01000007.1"/>
</dbReference>
<proteinExistence type="predicted"/>
<dbReference type="AlphaFoldDB" id="A0AAP8QFG1"/>
<keyword evidence="1 3" id="KW-0732">Signal</keyword>
<keyword evidence="2" id="KW-0175">Coiled coil</keyword>
<dbReference type="InterPro" id="IPR014755">
    <property type="entry name" value="Cu-Rt/internalin_Ig-like"/>
</dbReference>
<organism evidence="4 5">
    <name type="scientific">Brevibacillus laterosporus</name>
    <name type="common">Bacillus laterosporus</name>
    <dbReference type="NCBI Taxonomy" id="1465"/>
    <lineage>
        <taxon>Bacteria</taxon>
        <taxon>Bacillati</taxon>
        <taxon>Bacillota</taxon>
        <taxon>Bacilli</taxon>
        <taxon>Bacillales</taxon>
        <taxon>Paenibacillaceae</taxon>
        <taxon>Brevibacillus</taxon>
    </lineage>
</organism>
<comment type="caution">
    <text evidence="4">The sequence shown here is derived from an EMBL/GenBank/DDBJ whole genome shotgun (WGS) entry which is preliminary data.</text>
</comment>
<dbReference type="Gene3D" id="1.20.1270.90">
    <property type="entry name" value="AF1782-like"/>
    <property type="match status" value="1"/>
</dbReference>
<feature type="coiled-coil region" evidence="2">
    <location>
        <begin position="795"/>
        <end position="890"/>
    </location>
</feature>
<feature type="chain" id="PRO_5042865376" evidence="3">
    <location>
        <begin position="24"/>
        <end position="897"/>
    </location>
</feature>
<evidence type="ECO:0000313" key="4">
    <source>
        <dbReference type="EMBL" id="PPB08312.1"/>
    </source>
</evidence>
<accession>A0AAP8QFG1</accession>
<evidence type="ECO:0000313" key="5">
    <source>
        <dbReference type="Proteomes" id="UP000239759"/>
    </source>
</evidence>
<dbReference type="Pfam" id="PF07554">
    <property type="entry name" value="FIVAR"/>
    <property type="match status" value="1"/>
</dbReference>
<protein>
    <submittedName>
        <fullName evidence="4">Uncharacterized protein</fullName>
    </submittedName>
</protein>
<dbReference type="Gene3D" id="2.60.40.1220">
    <property type="match status" value="1"/>
</dbReference>
<dbReference type="Proteomes" id="UP000239759">
    <property type="component" value="Unassembled WGS sequence"/>
</dbReference>
<evidence type="ECO:0000256" key="3">
    <source>
        <dbReference type="SAM" id="SignalP"/>
    </source>
</evidence>
<evidence type="ECO:0000256" key="2">
    <source>
        <dbReference type="SAM" id="Coils"/>
    </source>
</evidence>
<reference evidence="4 5" key="1">
    <citation type="submission" date="2018-02" db="EMBL/GenBank/DDBJ databases">
        <title>Comparative analysis of genomes of three Brevibacillus laterosporus strains producers of potent antimicrobials isolated from silage.</title>
        <authorList>
            <person name="Kojic M."/>
            <person name="Miljkovic M."/>
            <person name="Studholme D."/>
            <person name="Filipic B."/>
        </authorList>
    </citation>
    <scope>NUCLEOTIDE SEQUENCE [LARGE SCALE GENOMIC DNA]</scope>
    <source>
        <strain evidence="4 5">BGSP11</strain>
    </source>
</reference>
<gene>
    <name evidence="4" type="ORF">C4A77_07620</name>
</gene>
<evidence type="ECO:0000256" key="1">
    <source>
        <dbReference type="ARBA" id="ARBA00022729"/>
    </source>
</evidence>
<name>A0AAP8QFG1_BRELA</name>
<sequence>MKKVVLSVLSTALVTSMATSAFAASTGYYLGGNVTKYYGADALVNADVASTFKQEVFKSSLTQGQVLFVNTQGKVASLQDIVDAIDNGETSKDAFRVATGADFDKIGGQDGFHTVLEDGTVDSEKTKVPEQDGQQPTGDLKVESVSAINSTTVKVTFAQAVAAVAKEDVTVVNKDTGNKEYVKAVTLSDDKKSATVEFYQSLTKGSYTATVKAGDKTSSKDFDFVVGEVAKVEVQTSQVVSTKAADKKITYKLLDAAGVDVTAENKAKVKFEATAPIDNEGNITLNTDGAIAFVYVTVTKDDGTVVKSEKITVKAEDPKPMDLINWTVSTSTPTFDSSEYKQNTLVTAEANPAFKFHVELKDQFGNKYTDIKPQYESLDKTVALVDREEGTVTPIKDGLTPVKISVVKADGKVLYSKTVEIKTVAKAVTSKLELKENQVTVSSSLLAPKNVVLAFKDQYGADISYTGDVAVKIKSGDKDLIEPLGDKLAVNDKELKFDIKPVAGKEGTLVIELAVGEVKTELTVKVEKAGQVADFKVNGFEKELDKNKANTDAKSEMELKVFSVDDKGNQAEEIKNGLFYSVTDAAGKEISTSAKIDATQADFEVGKEYTVTVKMGADKNNAYQLFSDKFTVKDTKELPKVSLTKGTISVDVTKGDKITNSVELKDLFAVTFTGANTSDITVEDFDFLSDNQAVIANGKASTATVKNDGVASLVIKSVDVKVKATAYKVQLNNEVVKLEVKGQAAAADLTAAKAAVTALTEATDDLSDAGKLAAAEALVQPANEAVAKLADGTEKKDLQAKIDQAKQKIADATNAAELKVAKDALKDAIDTAKDLHDNATEGSNAGEYPATAKQNYNTAIQAAEQVLNNVASTKEKLEEANTNLATATATFKAAVQK</sequence>
<dbReference type="EMBL" id="PRKQ01000007">
    <property type="protein sequence ID" value="PPB08312.1"/>
    <property type="molecule type" value="Genomic_DNA"/>
</dbReference>